<sequence length="64" mass="6886">MSKLPNGIRVISYKLSLYPLRGCASPFFASGKRLTHDRSNAINASGSIAFAPVDYHQLTSGSQS</sequence>
<comment type="caution">
    <text evidence="1">The sequence shown here is derived from an EMBL/GenBank/DDBJ whole genome shotgun (WGS) entry which is preliminary data.</text>
</comment>
<protein>
    <submittedName>
        <fullName evidence="1">Uncharacterized protein</fullName>
    </submittedName>
</protein>
<dbReference type="EMBL" id="JAKNRW010000003">
    <property type="protein sequence ID" value="MCK1789602.1"/>
    <property type="molecule type" value="Genomic_DNA"/>
</dbReference>
<organism evidence="1 2">
    <name type="scientific">Pseudomonas violetae</name>
    <dbReference type="NCBI Taxonomy" id="2915813"/>
    <lineage>
        <taxon>Bacteria</taxon>
        <taxon>Pseudomonadati</taxon>
        <taxon>Pseudomonadota</taxon>
        <taxon>Gammaproteobacteria</taxon>
        <taxon>Pseudomonadales</taxon>
        <taxon>Pseudomonadaceae</taxon>
        <taxon>Pseudomonas</taxon>
    </lineage>
</organism>
<proteinExistence type="predicted"/>
<dbReference type="RefSeq" id="WP_247288856.1">
    <property type="nucleotide sequence ID" value="NZ_JAKNRW010000003.1"/>
</dbReference>
<evidence type="ECO:0000313" key="1">
    <source>
        <dbReference type="EMBL" id="MCK1789602.1"/>
    </source>
</evidence>
<accession>A0ABT0EV38</accession>
<evidence type="ECO:0000313" key="2">
    <source>
        <dbReference type="Proteomes" id="UP001299876"/>
    </source>
</evidence>
<dbReference type="Proteomes" id="UP001299876">
    <property type="component" value="Unassembled WGS sequence"/>
</dbReference>
<keyword evidence="2" id="KW-1185">Reference proteome</keyword>
<reference evidence="1 2" key="1">
    <citation type="submission" date="2022-02" db="EMBL/GenBank/DDBJ databases">
        <title>Comparative genomics of the first Antarctic Pseudomonas spp. capable of biotransforming 2,4,6-Trinitrotoluene.</title>
        <authorList>
            <person name="Cabrera M.A."/>
            <person name="Marquez S.L."/>
            <person name="Perez-Donoso J.M."/>
        </authorList>
    </citation>
    <scope>NUCLEOTIDE SEQUENCE [LARGE SCALE GENOMIC DNA]</scope>
    <source>
        <strain evidence="1 2">TNT19</strain>
    </source>
</reference>
<gene>
    <name evidence="1" type="ORF">L9059_05275</name>
</gene>
<name>A0ABT0EV38_9PSED</name>